<comment type="caution">
    <text evidence="1">The sequence shown here is derived from an EMBL/GenBank/DDBJ whole genome shotgun (WGS) entry which is preliminary data.</text>
</comment>
<sequence length="135" mass="14394">MPVAIAKVGNKYLAAVQAYDTATESIEAINAAELKFQDIINSPSVDADINGGQPTSKSLILRSTQLILCTIKGLMGDFIDGKMLGAKMIEFLEFRPSEIAAAVATYVVGSTQVSALVQKVLEAVERKSTEKGEKT</sequence>
<name>A0AA38SMU2_9ASTR</name>
<organism evidence="1 2">
    <name type="scientific">Centaurea solstitialis</name>
    <name type="common">yellow star-thistle</name>
    <dbReference type="NCBI Taxonomy" id="347529"/>
    <lineage>
        <taxon>Eukaryota</taxon>
        <taxon>Viridiplantae</taxon>
        <taxon>Streptophyta</taxon>
        <taxon>Embryophyta</taxon>
        <taxon>Tracheophyta</taxon>
        <taxon>Spermatophyta</taxon>
        <taxon>Magnoliopsida</taxon>
        <taxon>eudicotyledons</taxon>
        <taxon>Gunneridae</taxon>
        <taxon>Pentapetalae</taxon>
        <taxon>asterids</taxon>
        <taxon>campanulids</taxon>
        <taxon>Asterales</taxon>
        <taxon>Asteraceae</taxon>
        <taxon>Carduoideae</taxon>
        <taxon>Cardueae</taxon>
        <taxon>Centaureinae</taxon>
        <taxon>Centaurea</taxon>
    </lineage>
</organism>
<accession>A0AA38SMU2</accession>
<dbReference type="AlphaFoldDB" id="A0AA38SMU2"/>
<dbReference type="InterPro" id="IPR040320">
    <property type="entry name" value="At4g37920-like"/>
</dbReference>
<gene>
    <name evidence="1" type="ORF">OSB04_028279</name>
</gene>
<dbReference type="GO" id="GO:0009535">
    <property type="term" value="C:chloroplast thylakoid membrane"/>
    <property type="evidence" value="ECO:0007669"/>
    <property type="project" value="TreeGrafter"/>
</dbReference>
<dbReference type="PANTHER" id="PTHR31755:SF3">
    <property type="entry name" value="EXOCYST COMPLEX COMPONENT SEC6"/>
    <property type="match status" value="1"/>
</dbReference>
<proteinExistence type="predicted"/>
<protein>
    <submittedName>
        <fullName evidence="1">Uncharacterized protein</fullName>
    </submittedName>
</protein>
<evidence type="ECO:0000313" key="1">
    <source>
        <dbReference type="EMBL" id="KAJ9541773.1"/>
    </source>
</evidence>
<dbReference type="PANTHER" id="PTHR31755">
    <property type="entry name" value="FOLATE RECEPTOR-LIKE"/>
    <property type="match status" value="1"/>
</dbReference>
<dbReference type="Proteomes" id="UP001172457">
    <property type="component" value="Chromosome 7"/>
</dbReference>
<keyword evidence="2" id="KW-1185">Reference proteome</keyword>
<evidence type="ECO:0000313" key="2">
    <source>
        <dbReference type="Proteomes" id="UP001172457"/>
    </source>
</evidence>
<dbReference type="EMBL" id="JARYMX010000007">
    <property type="protein sequence ID" value="KAJ9541773.1"/>
    <property type="molecule type" value="Genomic_DNA"/>
</dbReference>
<reference evidence="1" key="1">
    <citation type="submission" date="2023-03" db="EMBL/GenBank/DDBJ databases">
        <title>Chromosome-scale reference genome and RAD-based genetic map of yellow starthistle (Centaurea solstitialis) reveal putative structural variation and QTLs associated with invader traits.</title>
        <authorList>
            <person name="Reatini B."/>
            <person name="Cang F.A."/>
            <person name="Jiang Q."/>
            <person name="Mckibben M.T.W."/>
            <person name="Barker M.S."/>
            <person name="Rieseberg L.H."/>
            <person name="Dlugosch K.M."/>
        </authorList>
    </citation>
    <scope>NUCLEOTIDE SEQUENCE</scope>
    <source>
        <strain evidence="1">CAN-66</strain>
        <tissue evidence="1">Leaf</tissue>
    </source>
</reference>
<dbReference type="GO" id="GO:0009941">
    <property type="term" value="C:chloroplast envelope"/>
    <property type="evidence" value="ECO:0007669"/>
    <property type="project" value="TreeGrafter"/>
</dbReference>